<proteinExistence type="predicted"/>
<keyword evidence="2" id="KW-0812">Transmembrane</keyword>
<evidence type="ECO:0000256" key="1">
    <source>
        <dbReference type="ARBA" id="ARBA00004167"/>
    </source>
</evidence>
<gene>
    <name evidence="7" type="ORF">GQ55_5G320900</name>
</gene>
<protein>
    <recommendedName>
        <fullName evidence="6">Protein kinase domain-containing protein</fullName>
    </recommendedName>
</protein>
<dbReference type="OrthoDB" id="4062651at2759"/>
<dbReference type="Gramene" id="PUZ56518">
    <property type="protein sequence ID" value="PUZ56518"/>
    <property type="gene ID" value="GQ55_5G320900"/>
</dbReference>
<evidence type="ECO:0000313" key="8">
    <source>
        <dbReference type="Proteomes" id="UP000244336"/>
    </source>
</evidence>
<dbReference type="InterPro" id="IPR008271">
    <property type="entry name" value="Ser/Thr_kinase_AS"/>
</dbReference>
<dbReference type="AlphaFoldDB" id="A0A2T7DLR4"/>
<comment type="subcellular location">
    <subcellularLocation>
        <location evidence="1">Membrane</location>
        <topology evidence="1">Single-pass membrane protein</topology>
    </subcellularLocation>
</comment>
<evidence type="ECO:0000259" key="6">
    <source>
        <dbReference type="PROSITE" id="PS50011"/>
    </source>
</evidence>
<dbReference type="Gene3D" id="1.10.510.10">
    <property type="entry name" value="Transferase(Phosphotransferase) domain 1"/>
    <property type="match status" value="1"/>
</dbReference>
<sequence length="220" mass="24440">MLVYEYMPNGSLDSYLFGSSPCPRWHDRYALMLGIARGLSYLHEGYHERIIHGDIKLENILLDKDLCPKIAHFGMAKLVGRDFSRVLTTMPGTIGYLAPEWISGLPISGKADVYSFGMVLFELISGRRNAESYNDGDGDGTEARAAGQRPSTFFPVRAAARVVEGDTPAVVDPRLCGELLECACRVACWCIQDQEDHRLTMAQVVQALEGVVDVHYRKIV</sequence>
<evidence type="ECO:0000256" key="3">
    <source>
        <dbReference type="ARBA" id="ARBA00022729"/>
    </source>
</evidence>
<keyword evidence="4" id="KW-1133">Transmembrane helix</keyword>
<dbReference type="STRING" id="1504633.A0A2T7DLR4"/>
<dbReference type="PANTHER" id="PTHR47974:SF19">
    <property type="entry name" value="RECEPTOR-LIKE SERINE_THREONINE-PROTEIN KINASE"/>
    <property type="match status" value="1"/>
</dbReference>
<dbReference type="InterPro" id="IPR000719">
    <property type="entry name" value="Prot_kinase_dom"/>
</dbReference>
<dbReference type="GO" id="GO:0005524">
    <property type="term" value="F:ATP binding"/>
    <property type="evidence" value="ECO:0007669"/>
    <property type="project" value="InterPro"/>
</dbReference>
<evidence type="ECO:0000256" key="4">
    <source>
        <dbReference type="ARBA" id="ARBA00022989"/>
    </source>
</evidence>
<reference evidence="7 8" key="1">
    <citation type="submission" date="2018-04" db="EMBL/GenBank/DDBJ databases">
        <title>WGS assembly of Panicum hallii var. hallii HAL2.</title>
        <authorList>
            <person name="Lovell J."/>
            <person name="Jenkins J."/>
            <person name="Lowry D."/>
            <person name="Mamidi S."/>
            <person name="Sreedasyam A."/>
            <person name="Weng X."/>
            <person name="Barry K."/>
            <person name="Bonette J."/>
            <person name="Campitelli B."/>
            <person name="Daum C."/>
            <person name="Gordon S."/>
            <person name="Gould B."/>
            <person name="Lipzen A."/>
            <person name="MacQueen A."/>
            <person name="Palacio-Mejia J."/>
            <person name="Plott C."/>
            <person name="Shakirov E."/>
            <person name="Shu S."/>
            <person name="Yoshinaga Y."/>
            <person name="Zane M."/>
            <person name="Rokhsar D."/>
            <person name="Grimwood J."/>
            <person name="Schmutz J."/>
            <person name="Juenger T."/>
        </authorList>
    </citation>
    <scope>NUCLEOTIDE SEQUENCE [LARGE SCALE GENOMIC DNA]</scope>
    <source>
        <strain evidence="8">cv. HAL2</strain>
    </source>
</reference>
<dbReference type="GO" id="GO:0004672">
    <property type="term" value="F:protein kinase activity"/>
    <property type="evidence" value="ECO:0007669"/>
    <property type="project" value="InterPro"/>
</dbReference>
<dbReference type="Proteomes" id="UP000244336">
    <property type="component" value="Chromosome 5"/>
</dbReference>
<keyword evidence="3" id="KW-0732">Signal</keyword>
<evidence type="ECO:0000256" key="2">
    <source>
        <dbReference type="ARBA" id="ARBA00022692"/>
    </source>
</evidence>
<dbReference type="PANTHER" id="PTHR47974">
    <property type="entry name" value="OS07G0415500 PROTEIN"/>
    <property type="match status" value="1"/>
</dbReference>
<feature type="domain" description="Protein kinase" evidence="6">
    <location>
        <begin position="1"/>
        <end position="212"/>
    </location>
</feature>
<dbReference type="SUPFAM" id="SSF56112">
    <property type="entry name" value="Protein kinase-like (PK-like)"/>
    <property type="match status" value="1"/>
</dbReference>
<dbReference type="Pfam" id="PF00069">
    <property type="entry name" value="Pkinase"/>
    <property type="match status" value="1"/>
</dbReference>
<dbReference type="SMART" id="SM00220">
    <property type="entry name" value="S_TKc"/>
    <property type="match status" value="1"/>
</dbReference>
<dbReference type="PROSITE" id="PS00108">
    <property type="entry name" value="PROTEIN_KINASE_ST"/>
    <property type="match status" value="1"/>
</dbReference>
<dbReference type="EMBL" id="CM009753">
    <property type="protein sequence ID" value="PUZ56518.1"/>
    <property type="molecule type" value="Genomic_DNA"/>
</dbReference>
<keyword evidence="5" id="KW-0472">Membrane</keyword>
<accession>A0A2T7DLR4</accession>
<name>A0A2T7DLR4_9POAL</name>
<dbReference type="PROSITE" id="PS50011">
    <property type="entry name" value="PROTEIN_KINASE_DOM"/>
    <property type="match status" value="1"/>
</dbReference>
<dbReference type="InterPro" id="IPR011009">
    <property type="entry name" value="Kinase-like_dom_sf"/>
</dbReference>
<keyword evidence="8" id="KW-1185">Reference proteome</keyword>
<evidence type="ECO:0000256" key="5">
    <source>
        <dbReference type="ARBA" id="ARBA00023136"/>
    </source>
</evidence>
<organism evidence="7 8">
    <name type="scientific">Panicum hallii var. hallii</name>
    <dbReference type="NCBI Taxonomy" id="1504633"/>
    <lineage>
        <taxon>Eukaryota</taxon>
        <taxon>Viridiplantae</taxon>
        <taxon>Streptophyta</taxon>
        <taxon>Embryophyta</taxon>
        <taxon>Tracheophyta</taxon>
        <taxon>Spermatophyta</taxon>
        <taxon>Magnoliopsida</taxon>
        <taxon>Liliopsida</taxon>
        <taxon>Poales</taxon>
        <taxon>Poaceae</taxon>
        <taxon>PACMAD clade</taxon>
        <taxon>Panicoideae</taxon>
        <taxon>Panicodae</taxon>
        <taxon>Paniceae</taxon>
        <taxon>Panicinae</taxon>
        <taxon>Panicum</taxon>
        <taxon>Panicum sect. Panicum</taxon>
    </lineage>
</organism>
<dbReference type="FunFam" id="1.10.510.10:FF:000384">
    <property type="entry name" value="G-type lectin S-receptor-like serine/threonine-protein kinase"/>
    <property type="match status" value="1"/>
</dbReference>
<dbReference type="GO" id="GO:0016020">
    <property type="term" value="C:membrane"/>
    <property type="evidence" value="ECO:0007669"/>
    <property type="project" value="UniProtKB-SubCell"/>
</dbReference>
<evidence type="ECO:0000313" key="7">
    <source>
        <dbReference type="EMBL" id="PUZ56518.1"/>
    </source>
</evidence>